<dbReference type="Pfam" id="PF00808">
    <property type="entry name" value="CBFD_NFYB_HMF"/>
    <property type="match status" value="1"/>
</dbReference>
<dbReference type="EMBL" id="JBJKFK010000149">
    <property type="protein sequence ID" value="KAL3319296.1"/>
    <property type="molecule type" value="Genomic_DNA"/>
</dbReference>
<evidence type="ECO:0000256" key="4">
    <source>
        <dbReference type="ARBA" id="ARBA00023125"/>
    </source>
</evidence>
<dbReference type="GO" id="GO:0003677">
    <property type="term" value="F:DNA binding"/>
    <property type="evidence" value="ECO:0007669"/>
    <property type="project" value="UniProtKB-KW"/>
</dbReference>
<feature type="domain" description="Transcription factor CBF/NF-Y/archaeal histone" evidence="9">
    <location>
        <begin position="33"/>
        <end position="97"/>
    </location>
</feature>
<evidence type="ECO:0000313" key="10">
    <source>
        <dbReference type="EMBL" id="KAL3319296.1"/>
    </source>
</evidence>
<gene>
    <name evidence="10" type="ORF">Ciccas_002041</name>
</gene>
<evidence type="ECO:0000256" key="5">
    <source>
        <dbReference type="ARBA" id="ARBA00023159"/>
    </source>
</evidence>
<feature type="region of interest" description="Disordered" evidence="8">
    <location>
        <begin position="1"/>
        <end position="26"/>
    </location>
</feature>
<name>A0ABD2QLK0_9PLAT</name>
<sequence length="241" mass="26019">MDSTGTSQADDDPSYFDASLDEHKSPLREQDRFLPIANVAKIMKKSVPSSGKIAKEAKECVQECVSEFISFITSEAVDRCIEEKRKTVNGEDILFAIHALGFDNYLDPLKKFLLKYRETSKMDTSMFEETPGNTLLQGGTVYVSIPQPSIALQAAANQPGSTPIAARPITVIPSTSGDGQVAPQQIVQNENGTLTFASTGQPLIIQQQQLIKQEDDVKFTTATSSTGATILVPVVTSSATS</sequence>
<evidence type="ECO:0000313" key="11">
    <source>
        <dbReference type="Proteomes" id="UP001626550"/>
    </source>
</evidence>
<dbReference type="InterPro" id="IPR027113">
    <property type="entry name" value="Transc_fact_NFYB/HAP3"/>
</dbReference>
<evidence type="ECO:0000256" key="6">
    <source>
        <dbReference type="ARBA" id="ARBA00023163"/>
    </source>
</evidence>
<dbReference type="FunFam" id="1.10.20.10:FF:000110">
    <property type="entry name" value="Nuclear factor Y, subunit B1"/>
    <property type="match status" value="1"/>
</dbReference>
<dbReference type="InterPro" id="IPR009072">
    <property type="entry name" value="Histone-fold"/>
</dbReference>
<evidence type="ECO:0000256" key="2">
    <source>
        <dbReference type="ARBA" id="ARBA00009053"/>
    </source>
</evidence>
<protein>
    <recommendedName>
        <fullName evidence="9">Transcription factor CBF/NF-Y/archaeal histone domain-containing protein</fullName>
    </recommendedName>
</protein>
<keyword evidence="7" id="KW-0539">Nucleus</keyword>
<keyword evidence="4" id="KW-0238">DNA-binding</keyword>
<keyword evidence="5" id="KW-0010">Activator</keyword>
<evidence type="ECO:0000256" key="7">
    <source>
        <dbReference type="ARBA" id="ARBA00023242"/>
    </source>
</evidence>
<accession>A0ABD2QLK0</accession>
<dbReference type="CDD" id="cd22907">
    <property type="entry name" value="HFD_NFYB"/>
    <property type="match status" value="1"/>
</dbReference>
<evidence type="ECO:0000256" key="3">
    <source>
        <dbReference type="ARBA" id="ARBA00023015"/>
    </source>
</evidence>
<dbReference type="SUPFAM" id="SSF47113">
    <property type="entry name" value="Histone-fold"/>
    <property type="match status" value="1"/>
</dbReference>
<dbReference type="GO" id="GO:0005634">
    <property type="term" value="C:nucleus"/>
    <property type="evidence" value="ECO:0007669"/>
    <property type="project" value="UniProtKB-SubCell"/>
</dbReference>
<comment type="similarity">
    <text evidence="2">Belongs to the NFYB/HAP3 subunit family.</text>
</comment>
<reference evidence="10 11" key="1">
    <citation type="submission" date="2024-11" db="EMBL/GenBank/DDBJ databases">
        <title>Adaptive evolution of stress response genes in parasites aligns with host niche diversity.</title>
        <authorList>
            <person name="Hahn C."/>
            <person name="Resl P."/>
        </authorList>
    </citation>
    <scope>NUCLEOTIDE SEQUENCE [LARGE SCALE GENOMIC DNA]</scope>
    <source>
        <strain evidence="10">EGGRZ-B1_66</strain>
        <tissue evidence="10">Body</tissue>
    </source>
</reference>
<dbReference type="PANTHER" id="PTHR11064:SF9">
    <property type="entry name" value="NUCLEAR TRANSCRIPTION FACTOR Y SUBUNIT BETA"/>
    <property type="match status" value="1"/>
</dbReference>
<evidence type="ECO:0000259" key="9">
    <source>
        <dbReference type="Pfam" id="PF00808"/>
    </source>
</evidence>
<keyword evidence="3" id="KW-0805">Transcription regulation</keyword>
<dbReference type="InterPro" id="IPR003958">
    <property type="entry name" value="CBFA_NFYB_domain"/>
</dbReference>
<dbReference type="Proteomes" id="UP001626550">
    <property type="component" value="Unassembled WGS sequence"/>
</dbReference>
<keyword evidence="6" id="KW-0804">Transcription</keyword>
<keyword evidence="11" id="KW-1185">Reference proteome</keyword>
<evidence type="ECO:0000256" key="8">
    <source>
        <dbReference type="SAM" id="MobiDB-lite"/>
    </source>
</evidence>
<dbReference type="AlphaFoldDB" id="A0ABD2QLK0"/>
<dbReference type="Gene3D" id="1.10.20.10">
    <property type="entry name" value="Histone, subunit A"/>
    <property type="match status" value="1"/>
</dbReference>
<proteinExistence type="inferred from homology"/>
<dbReference type="PANTHER" id="PTHR11064">
    <property type="entry name" value="CCAAT-BINDING TRANSCRIPTION FACTOR-RELATED"/>
    <property type="match status" value="1"/>
</dbReference>
<organism evidence="10 11">
    <name type="scientific">Cichlidogyrus casuarinus</name>
    <dbReference type="NCBI Taxonomy" id="1844966"/>
    <lineage>
        <taxon>Eukaryota</taxon>
        <taxon>Metazoa</taxon>
        <taxon>Spiralia</taxon>
        <taxon>Lophotrochozoa</taxon>
        <taxon>Platyhelminthes</taxon>
        <taxon>Monogenea</taxon>
        <taxon>Monopisthocotylea</taxon>
        <taxon>Dactylogyridea</taxon>
        <taxon>Ancyrocephalidae</taxon>
        <taxon>Cichlidogyrus</taxon>
    </lineage>
</organism>
<dbReference type="PRINTS" id="PR00615">
    <property type="entry name" value="CCAATSUBUNTA"/>
</dbReference>
<evidence type="ECO:0000256" key="1">
    <source>
        <dbReference type="ARBA" id="ARBA00004123"/>
    </source>
</evidence>
<comment type="caution">
    <text evidence="10">The sequence shown here is derived from an EMBL/GenBank/DDBJ whole genome shotgun (WGS) entry which is preliminary data.</text>
</comment>
<comment type="subcellular location">
    <subcellularLocation>
        <location evidence="1">Nucleus</location>
    </subcellularLocation>
</comment>